<gene>
    <name evidence="2" type="ORF">UFOPK3772_03594</name>
</gene>
<dbReference type="AlphaFoldDB" id="A0A6J7M3Q4"/>
<reference evidence="2" key="1">
    <citation type="submission" date="2020-05" db="EMBL/GenBank/DDBJ databases">
        <authorList>
            <person name="Chiriac C."/>
            <person name="Salcher M."/>
            <person name="Ghai R."/>
            <person name="Kavagutti S V."/>
        </authorList>
    </citation>
    <scope>NUCLEOTIDE SEQUENCE</scope>
</reference>
<feature type="compositionally biased region" description="Basic residues" evidence="1">
    <location>
        <begin position="9"/>
        <end position="18"/>
    </location>
</feature>
<accession>A0A6J7M3Q4</accession>
<name>A0A6J7M3Q4_9ZZZZ</name>
<evidence type="ECO:0000256" key="1">
    <source>
        <dbReference type="SAM" id="MobiDB-lite"/>
    </source>
</evidence>
<proteinExistence type="predicted"/>
<sequence length="421" mass="46470">MIAVDIGHRQVRRHRRPQARSVYRSESASADTRQTADALAINIRDDDISQSVAGELPCDDRHRKDSDGGARQQFRKGPQAGGLQQHRHISRLIQVGFIEIGDDDVGPRVSIHVRHGQGSRVKAGCHARTGGESALAIAIEDEDIPGIGLGRLRTVAWRDQGFAVCRSQVQMAIPVDVGDSYLRRHRTNEAIRYDLFEGFSAIEERVEDHRRFSGLGRGILGRSLLGCIDHVREPVVVDVANGDSEMPRIRMCQIGVNERRQRIAEGAVSQPEEDADDRGVYWGRGMIWVVAAEHHKIGAPIPVHVRGVEVDRIDPERNPRLCGERSIPPAEKHRQILGLRVGRKKVDSPVAVDIDALDRHRRYARRCSIPLEEVPFAEATQDADSAVIGIGREEVDVPTGPRDRSDRHGVAAGGEAPGGSE</sequence>
<evidence type="ECO:0000313" key="2">
    <source>
        <dbReference type="EMBL" id="CAB4974142.1"/>
    </source>
</evidence>
<feature type="compositionally biased region" description="Polar residues" evidence="1">
    <location>
        <begin position="24"/>
        <end position="34"/>
    </location>
</feature>
<feature type="region of interest" description="Disordered" evidence="1">
    <location>
        <begin position="1"/>
        <end position="34"/>
    </location>
</feature>
<feature type="region of interest" description="Disordered" evidence="1">
    <location>
        <begin position="51"/>
        <end position="83"/>
    </location>
</feature>
<feature type="compositionally biased region" description="Basic and acidic residues" evidence="1">
    <location>
        <begin position="58"/>
        <end position="68"/>
    </location>
</feature>
<feature type="compositionally biased region" description="Basic and acidic residues" evidence="1">
    <location>
        <begin position="391"/>
        <end position="409"/>
    </location>
</feature>
<organism evidence="2">
    <name type="scientific">freshwater metagenome</name>
    <dbReference type="NCBI Taxonomy" id="449393"/>
    <lineage>
        <taxon>unclassified sequences</taxon>
        <taxon>metagenomes</taxon>
        <taxon>ecological metagenomes</taxon>
    </lineage>
</organism>
<dbReference type="EMBL" id="CAFBNE010000240">
    <property type="protein sequence ID" value="CAB4974142.1"/>
    <property type="molecule type" value="Genomic_DNA"/>
</dbReference>
<feature type="compositionally biased region" description="Gly residues" evidence="1">
    <location>
        <begin position="411"/>
        <end position="421"/>
    </location>
</feature>
<protein>
    <submittedName>
        <fullName evidence="2">Unannotated protein</fullName>
    </submittedName>
</protein>
<feature type="region of interest" description="Disordered" evidence="1">
    <location>
        <begin position="385"/>
        <end position="421"/>
    </location>
</feature>